<evidence type="ECO:0000313" key="1">
    <source>
        <dbReference type="EMBL" id="KAI9460357.1"/>
    </source>
</evidence>
<reference evidence="1" key="1">
    <citation type="submission" date="2021-03" db="EMBL/GenBank/DDBJ databases">
        <title>Evolutionary priming and transition to the ectomycorrhizal habit in an iconic lineage of mushroom-forming fungi: is preadaptation a requirement?</title>
        <authorList>
            <consortium name="DOE Joint Genome Institute"/>
            <person name="Looney B.P."/>
            <person name="Miyauchi S."/>
            <person name="Morin E."/>
            <person name="Drula E."/>
            <person name="Courty P.E."/>
            <person name="Chicoki N."/>
            <person name="Fauchery L."/>
            <person name="Kohler A."/>
            <person name="Kuo A."/>
            <person name="LaButti K."/>
            <person name="Pangilinan J."/>
            <person name="Lipzen A."/>
            <person name="Riley R."/>
            <person name="Andreopoulos W."/>
            <person name="He G."/>
            <person name="Johnson J."/>
            <person name="Barry K.W."/>
            <person name="Grigoriev I.V."/>
            <person name="Nagy L."/>
            <person name="Hibbett D."/>
            <person name="Henrissat B."/>
            <person name="Matheny P.B."/>
            <person name="Labbe J."/>
            <person name="Martin A.F."/>
        </authorList>
    </citation>
    <scope>NUCLEOTIDE SEQUENCE</scope>
    <source>
        <strain evidence="1">BPL698</strain>
    </source>
</reference>
<gene>
    <name evidence="1" type="ORF">F5148DRAFT_258228</name>
</gene>
<accession>A0ACC0U4G6</accession>
<evidence type="ECO:0000313" key="2">
    <source>
        <dbReference type="Proteomes" id="UP001207468"/>
    </source>
</evidence>
<comment type="caution">
    <text evidence="1">The sequence shown here is derived from an EMBL/GenBank/DDBJ whole genome shotgun (WGS) entry which is preliminary data.</text>
</comment>
<dbReference type="EMBL" id="JAGFNK010000188">
    <property type="protein sequence ID" value="KAI9460357.1"/>
    <property type="molecule type" value="Genomic_DNA"/>
</dbReference>
<organism evidence="1 2">
    <name type="scientific">Russula earlei</name>
    <dbReference type="NCBI Taxonomy" id="71964"/>
    <lineage>
        <taxon>Eukaryota</taxon>
        <taxon>Fungi</taxon>
        <taxon>Dikarya</taxon>
        <taxon>Basidiomycota</taxon>
        <taxon>Agaricomycotina</taxon>
        <taxon>Agaricomycetes</taxon>
        <taxon>Russulales</taxon>
        <taxon>Russulaceae</taxon>
        <taxon>Russula</taxon>
    </lineage>
</organism>
<name>A0ACC0U4G6_9AGAM</name>
<sequence length="219" mass="24989">MAIPLRKVSENIHLTLKRARIATDFSPFHDVPELLGGHTTVSSRTGPPGIPAVVENGYRSRSSFTPFPLESLYPPGLYIVVVHNGPLRRRIQDHLDEIEEFKACVRRARKLLFGWLVTSCHFVLVMVRYTLETTTRRLALLYGPRIRAGILRVGRLKQAVSRGYNTFSTSRSLVLRRIGRAVVDWLLHALLAIWNIALEAIAIFKRDMKVKDRPLWKNS</sequence>
<dbReference type="Proteomes" id="UP001207468">
    <property type="component" value="Unassembled WGS sequence"/>
</dbReference>
<protein>
    <submittedName>
        <fullName evidence="1">Uncharacterized protein</fullName>
    </submittedName>
</protein>
<proteinExistence type="predicted"/>
<keyword evidence="2" id="KW-1185">Reference proteome</keyword>